<feature type="region of interest" description="Disordered" evidence="1">
    <location>
        <begin position="322"/>
        <end position="373"/>
    </location>
</feature>
<dbReference type="Proteomes" id="UP001152795">
    <property type="component" value="Unassembled WGS sequence"/>
</dbReference>
<reference evidence="2" key="1">
    <citation type="submission" date="2020-04" db="EMBL/GenBank/DDBJ databases">
        <authorList>
            <person name="Alioto T."/>
            <person name="Alioto T."/>
            <person name="Gomez Garrido J."/>
        </authorList>
    </citation>
    <scope>NUCLEOTIDE SEQUENCE</scope>
    <source>
        <strain evidence="2">A484AB</strain>
    </source>
</reference>
<name>A0A7D9E1S6_PARCT</name>
<protein>
    <submittedName>
        <fullName evidence="2">Uncharacterized protein</fullName>
    </submittedName>
</protein>
<comment type="caution">
    <text evidence="2">The sequence shown here is derived from an EMBL/GenBank/DDBJ whole genome shotgun (WGS) entry which is preliminary data.</text>
</comment>
<organism evidence="2 3">
    <name type="scientific">Paramuricea clavata</name>
    <name type="common">Red gorgonian</name>
    <name type="synonym">Violescent sea-whip</name>
    <dbReference type="NCBI Taxonomy" id="317549"/>
    <lineage>
        <taxon>Eukaryota</taxon>
        <taxon>Metazoa</taxon>
        <taxon>Cnidaria</taxon>
        <taxon>Anthozoa</taxon>
        <taxon>Octocorallia</taxon>
        <taxon>Malacalcyonacea</taxon>
        <taxon>Plexauridae</taxon>
        <taxon>Paramuricea</taxon>
    </lineage>
</organism>
<evidence type="ECO:0000313" key="3">
    <source>
        <dbReference type="Proteomes" id="UP001152795"/>
    </source>
</evidence>
<dbReference type="AlphaFoldDB" id="A0A7D9E1S6"/>
<accession>A0A7D9E1S6</accession>
<proteinExistence type="predicted"/>
<keyword evidence="3" id="KW-1185">Reference proteome</keyword>
<evidence type="ECO:0000256" key="1">
    <source>
        <dbReference type="SAM" id="MobiDB-lite"/>
    </source>
</evidence>
<gene>
    <name evidence="2" type="ORF">PACLA_8A054646</name>
</gene>
<feature type="compositionally biased region" description="Gly residues" evidence="1">
    <location>
        <begin position="343"/>
        <end position="355"/>
    </location>
</feature>
<evidence type="ECO:0000313" key="2">
    <source>
        <dbReference type="EMBL" id="CAB3998052.1"/>
    </source>
</evidence>
<sequence>MGLPTTMTTYVPPIISSNKWYAHYKFDSEEELKQFTHLIDDFVGERVYVQVRHILYPDNEKTDLVDVMWQVVDPMWLSKGLGQRMWALGIARLICQTYESMTFSTINRKYEYMEKIYYRSVALDNMSSTVNYSVYGKRYANAQHLFQSYANKTSKVGWYEKFDKKVHLASGVLARGGETKFLYKTCIAITTDELLEVADSLKKAARTPGANNDFCISEGTDYKGDETKLVLRDSDYQGLVLLRMNAKKADIVVDEDSDEDPDPEPMGVEDEAVENVVEWSECFEKFYISKRDDWKKFAKIMLSIHNDVTHLNDVDRESVIPPTGEPQMQKQIVGPSTTPTTTKGGGKRGAGSGGGARKKPRPTNAELFNREEQKLPPKNALATIFQYMLEGSTLEDTVLKHLDELNSEAPFDYMQLARDRPAILFAMYEIIQAQVDK</sequence>
<dbReference type="EMBL" id="CACRXK020003256">
    <property type="protein sequence ID" value="CAB3998052.1"/>
    <property type="molecule type" value="Genomic_DNA"/>
</dbReference>